<dbReference type="RefSeq" id="WP_169163423.1">
    <property type="nucleotide sequence ID" value="NZ_JABBFW010000034.1"/>
</dbReference>
<evidence type="ECO:0000256" key="1">
    <source>
        <dbReference type="SAM" id="MobiDB-lite"/>
    </source>
</evidence>
<name>A0A848FHA5_9BURK</name>
<keyword evidence="3" id="KW-1185">Reference proteome</keyword>
<reference evidence="2 3" key="1">
    <citation type="submission" date="2020-04" db="EMBL/GenBank/DDBJ databases">
        <title>Azohydromonas sp. isolated from soil.</title>
        <authorList>
            <person name="Dahal R.H."/>
        </authorList>
    </citation>
    <scope>NUCLEOTIDE SEQUENCE [LARGE SCALE GENOMIC DNA]</scope>
    <source>
        <strain evidence="2 3">G-1-1-14</strain>
    </source>
</reference>
<evidence type="ECO:0000313" key="3">
    <source>
        <dbReference type="Proteomes" id="UP000574067"/>
    </source>
</evidence>
<dbReference type="EMBL" id="JABBFW010000034">
    <property type="protein sequence ID" value="NML18526.1"/>
    <property type="molecule type" value="Genomic_DNA"/>
</dbReference>
<protein>
    <submittedName>
        <fullName evidence="2">Uncharacterized protein</fullName>
    </submittedName>
</protein>
<accession>A0A848FHA5</accession>
<proteinExistence type="predicted"/>
<evidence type="ECO:0000313" key="2">
    <source>
        <dbReference type="EMBL" id="NML18526.1"/>
    </source>
</evidence>
<feature type="region of interest" description="Disordered" evidence="1">
    <location>
        <begin position="1"/>
        <end position="67"/>
    </location>
</feature>
<sequence>MSGSPMPRIRAMGVEIGPVAPAPPAESHAAVRRDSAADKNKPSRIQCSLRLGMSRSAASGDKAARPG</sequence>
<comment type="caution">
    <text evidence="2">The sequence shown here is derived from an EMBL/GenBank/DDBJ whole genome shotgun (WGS) entry which is preliminary data.</text>
</comment>
<organism evidence="2 3">
    <name type="scientific">Azohydromonas caseinilytica</name>
    <dbReference type="NCBI Taxonomy" id="2728836"/>
    <lineage>
        <taxon>Bacteria</taxon>
        <taxon>Pseudomonadati</taxon>
        <taxon>Pseudomonadota</taxon>
        <taxon>Betaproteobacteria</taxon>
        <taxon>Burkholderiales</taxon>
        <taxon>Sphaerotilaceae</taxon>
        <taxon>Azohydromonas</taxon>
    </lineage>
</organism>
<dbReference type="Proteomes" id="UP000574067">
    <property type="component" value="Unassembled WGS sequence"/>
</dbReference>
<gene>
    <name evidence="2" type="ORF">HHL10_26505</name>
</gene>
<feature type="compositionally biased region" description="Basic and acidic residues" evidence="1">
    <location>
        <begin position="29"/>
        <end position="41"/>
    </location>
</feature>
<dbReference type="AlphaFoldDB" id="A0A848FHA5"/>